<keyword evidence="4" id="KW-1185">Reference proteome</keyword>
<protein>
    <submittedName>
        <fullName evidence="3">SDR family oxidoreductase</fullName>
    </submittedName>
</protein>
<dbReference type="InterPro" id="IPR002347">
    <property type="entry name" value="SDR_fam"/>
</dbReference>
<dbReference type="PANTHER" id="PTHR43477:SF1">
    <property type="entry name" value="DIHYDROANTICAPSIN 7-DEHYDROGENASE"/>
    <property type="match status" value="1"/>
</dbReference>
<gene>
    <name evidence="3" type="ORF">K1Y79_00275</name>
</gene>
<name>A0ABS7G519_9BACT</name>
<dbReference type="PANTHER" id="PTHR43477">
    <property type="entry name" value="DIHYDROANTICAPSIN 7-DEHYDROGENASE"/>
    <property type="match status" value="1"/>
</dbReference>
<comment type="caution">
    <text evidence="3">The sequence shown here is derived from an EMBL/GenBank/DDBJ whole genome shotgun (WGS) entry which is preliminary data.</text>
</comment>
<dbReference type="EMBL" id="JAICCF010000001">
    <property type="protein sequence ID" value="MBW8682752.1"/>
    <property type="molecule type" value="Genomic_DNA"/>
</dbReference>
<keyword evidence="2" id="KW-0560">Oxidoreductase</keyword>
<comment type="similarity">
    <text evidence="1">Belongs to the short-chain dehydrogenases/reductases (SDR) family.</text>
</comment>
<dbReference type="Gene3D" id="3.40.50.720">
    <property type="entry name" value="NAD(P)-binding Rossmann-like Domain"/>
    <property type="match status" value="2"/>
</dbReference>
<accession>A0ABS7G519</accession>
<organism evidence="3 4">
    <name type="scientific">Chitinophaga rhizophila</name>
    <dbReference type="NCBI Taxonomy" id="2866212"/>
    <lineage>
        <taxon>Bacteria</taxon>
        <taxon>Pseudomonadati</taxon>
        <taxon>Bacteroidota</taxon>
        <taxon>Chitinophagia</taxon>
        <taxon>Chitinophagales</taxon>
        <taxon>Chitinophagaceae</taxon>
        <taxon>Chitinophaga</taxon>
    </lineage>
</organism>
<dbReference type="InterPro" id="IPR036291">
    <property type="entry name" value="NAD(P)-bd_dom_sf"/>
</dbReference>
<dbReference type="SUPFAM" id="SSF51735">
    <property type="entry name" value="NAD(P)-binding Rossmann-fold domains"/>
    <property type="match status" value="1"/>
</dbReference>
<sequence>MVKEFASYNYWAVILGGSNGLGLATAHKLAQHGMNICIVHRDARIELPRIEQEFAAIREMGVSLLTFNADALQSVKRTDILSSLQTAMGANGRVRTLVHSIARGNLKAMLKPEGAVLTNDDFHITLDSMAISLYDWTRALITQGLFAADARVLSFTSEGSSRAWAHYGAVAAAKAALEAITRNMALEFAPLGIRANCIQAGVTDTRSLQAIPGSEALITHTKQRNPFHRLTTPADVANAVYLLCKEEAAWINGAVIPVNGGEHIS</sequence>
<proteinExistence type="inferred from homology"/>
<evidence type="ECO:0000256" key="2">
    <source>
        <dbReference type="ARBA" id="ARBA00023002"/>
    </source>
</evidence>
<evidence type="ECO:0000313" key="3">
    <source>
        <dbReference type="EMBL" id="MBW8682752.1"/>
    </source>
</evidence>
<dbReference type="Pfam" id="PF13561">
    <property type="entry name" value="adh_short_C2"/>
    <property type="match status" value="1"/>
</dbReference>
<dbReference type="PRINTS" id="PR00081">
    <property type="entry name" value="GDHRDH"/>
</dbReference>
<reference evidence="3 4" key="1">
    <citation type="submission" date="2021-08" db="EMBL/GenBank/DDBJ databases">
        <title>The genome sequence of Chitinophaga sp. B61.</title>
        <authorList>
            <person name="Zhang X."/>
        </authorList>
    </citation>
    <scope>NUCLEOTIDE SEQUENCE [LARGE SCALE GENOMIC DNA]</scope>
    <source>
        <strain evidence="3 4">B61</strain>
    </source>
</reference>
<dbReference type="InterPro" id="IPR051122">
    <property type="entry name" value="SDR_DHRS6-like"/>
</dbReference>
<dbReference type="RefSeq" id="WP_220247991.1">
    <property type="nucleotide sequence ID" value="NZ_JAICCF010000001.1"/>
</dbReference>
<dbReference type="Proteomes" id="UP000812961">
    <property type="component" value="Unassembled WGS sequence"/>
</dbReference>
<evidence type="ECO:0000256" key="1">
    <source>
        <dbReference type="ARBA" id="ARBA00006484"/>
    </source>
</evidence>
<evidence type="ECO:0000313" key="4">
    <source>
        <dbReference type="Proteomes" id="UP000812961"/>
    </source>
</evidence>